<dbReference type="InterPro" id="IPR000233">
    <property type="entry name" value="Cadherin_Y-type_LIR"/>
</dbReference>
<evidence type="ECO:0000256" key="5">
    <source>
        <dbReference type="ARBA" id="ARBA00022729"/>
    </source>
</evidence>
<dbReference type="GO" id="GO:0005509">
    <property type="term" value="F:calcium ion binding"/>
    <property type="evidence" value="ECO:0007669"/>
    <property type="project" value="InterPro"/>
</dbReference>
<feature type="compositionally biased region" description="Basic and acidic residues" evidence="13">
    <location>
        <begin position="75"/>
        <end position="86"/>
    </location>
</feature>
<gene>
    <name evidence="15" type="ORF">BRAFLDRAFT_161800</name>
</gene>
<comment type="function">
    <text evidence="12">Cadherins are calcium-dependent cell adhesion proteins.</text>
</comment>
<feature type="compositionally biased region" description="Low complexity" evidence="13">
    <location>
        <begin position="91"/>
        <end position="100"/>
    </location>
</feature>
<keyword evidence="4" id="KW-0479">Metal-binding</keyword>
<dbReference type="Pfam" id="PF01049">
    <property type="entry name" value="CADH_Y-type_LIR"/>
    <property type="match status" value="1"/>
</dbReference>
<keyword evidence="8" id="KW-0130">Cell adhesion</keyword>
<dbReference type="Gene3D" id="4.10.900.10">
    <property type="entry name" value="TCF3-CBD (Catenin binding domain)"/>
    <property type="match status" value="1"/>
</dbReference>
<evidence type="ECO:0000256" key="7">
    <source>
        <dbReference type="ARBA" id="ARBA00022837"/>
    </source>
</evidence>
<evidence type="ECO:0000256" key="9">
    <source>
        <dbReference type="ARBA" id="ARBA00022989"/>
    </source>
</evidence>
<dbReference type="AlphaFoldDB" id="C3YXN1"/>
<dbReference type="InParanoid" id="C3YXN1"/>
<evidence type="ECO:0000256" key="1">
    <source>
        <dbReference type="ARBA" id="ARBA00004251"/>
    </source>
</evidence>
<keyword evidence="9" id="KW-1133">Transmembrane helix</keyword>
<dbReference type="PANTHER" id="PTHR24027:SF422">
    <property type="entry name" value="CADHERIN DOMAIN-CONTAINING PROTEIN"/>
    <property type="match status" value="1"/>
</dbReference>
<dbReference type="GO" id="GO:0007156">
    <property type="term" value="P:homophilic cell adhesion via plasma membrane adhesion molecules"/>
    <property type="evidence" value="ECO:0007669"/>
    <property type="project" value="InterPro"/>
</dbReference>
<keyword evidence="7" id="KW-0106">Calcium</keyword>
<evidence type="ECO:0000256" key="3">
    <source>
        <dbReference type="ARBA" id="ARBA00022692"/>
    </source>
</evidence>
<evidence type="ECO:0000256" key="4">
    <source>
        <dbReference type="ARBA" id="ARBA00022723"/>
    </source>
</evidence>
<feature type="region of interest" description="Disordered" evidence="13">
    <location>
        <begin position="75"/>
        <end position="105"/>
    </location>
</feature>
<evidence type="ECO:0000259" key="14">
    <source>
        <dbReference type="Pfam" id="PF01049"/>
    </source>
</evidence>
<dbReference type="GO" id="GO:0005886">
    <property type="term" value="C:plasma membrane"/>
    <property type="evidence" value="ECO:0007669"/>
    <property type="project" value="UniProtKB-SubCell"/>
</dbReference>
<evidence type="ECO:0000256" key="13">
    <source>
        <dbReference type="SAM" id="MobiDB-lite"/>
    </source>
</evidence>
<reference evidence="15" key="1">
    <citation type="journal article" date="2008" name="Nature">
        <title>The amphioxus genome and the evolution of the chordate karyotype.</title>
        <authorList>
            <consortium name="US DOE Joint Genome Institute (JGI-PGF)"/>
            <person name="Putnam N.H."/>
            <person name="Butts T."/>
            <person name="Ferrier D.E.K."/>
            <person name="Furlong R.F."/>
            <person name="Hellsten U."/>
            <person name="Kawashima T."/>
            <person name="Robinson-Rechavi M."/>
            <person name="Shoguchi E."/>
            <person name="Terry A."/>
            <person name="Yu J.-K."/>
            <person name="Benito-Gutierrez E.L."/>
            <person name="Dubchak I."/>
            <person name="Garcia-Fernandez J."/>
            <person name="Gibson-Brown J.J."/>
            <person name="Grigoriev I.V."/>
            <person name="Horton A.C."/>
            <person name="de Jong P.J."/>
            <person name="Jurka J."/>
            <person name="Kapitonov V.V."/>
            <person name="Kohara Y."/>
            <person name="Kuroki Y."/>
            <person name="Lindquist E."/>
            <person name="Lucas S."/>
            <person name="Osoegawa K."/>
            <person name="Pennacchio L.A."/>
            <person name="Salamov A.A."/>
            <person name="Satou Y."/>
            <person name="Sauka-Spengler T."/>
            <person name="Schmutz J."/>
            <person name="Shin-I T."/>
            <person name="Toyoda A."/>
            <person name="Bronner-Fraser M."/>
            <person name="Fujiyama A."/>
            <person name="Holland L.Z."/>
            <person name="Holland P.W.H."/>
            <person name="Satoh N."/>
            <person name="Rokhsar D.S."/>
        </authorList>
    </citation>
    <scope>NUCLEOTIDE SEQUENCE [LARGE SCALE GENOMIC DNA]</scope>
    <source>
        <strain evidence="15">S238N-H82</strain>
        <tissue evidence="15">Testes</tissue>
    </source>
</reference>
<feature type="region of interest" description="Disordered" evidence="13">
    <location>
        <begin position="1"/>
        <end position="20"/>
    </location>
</feature>
<comment type="subcellular location">
    <subcellularLocation>
        <location evidence="1">Cell membrane</location>
        <topology evidence="1">Single-pass type I membrane protein</topology>
    </subcellularLocation>
</comment>
<accession>C3YXN1</accession>
<evidence type="ECO:0000256" key="10">
    <source>
        <dbReference type="ARBA" id="ARBA00023136"/>
    </source>
</evidence>
<protein>
    <recommendedName>
        <fullName evidence="14">Cadherin Y-type LIR-motif domain-containing protein</fullName>
    </recommendedName>
</protein>
<evidence type="ECO:0000256" key="12">
    <source>
        <dbReference type="RuleBase" id="RU004357"/>
    </source>
</evidence>
<dbReference type="InterPro" id="IPR039808">
    <property type="entry name" value="Cadherin"/>
</dbReference>
<dbReference type="InterPro" id="IPR027397">
    <property type="entry name" value="Catenin-bd_sf"/>
</dbReference>
<keyword evidence="3" id="KW-0812">Transmembrane</keyword>
<evidence type="ECO:0000313" key="15">
    <source>
        <dbReference type="EMBL" id="EEN54840.1"/>
    </source>
</evidence>
<dbReference type="PANTHER" id="PTHR24027">
    <property type="entry name" value="CADHERIN-23"/>
    <property type="match status" value="1"/>
</dbReference>
<evidence type="ECO:0000256" key="11">
    <source>
        <dbReference type="ARBA" id="ARBA00023180"/>
    </source>
</evidence>
<proteinExistence type="predicted"/>
<keyword evidence="6" id="KW-0677">Repeat</keyword>
<sequence length="129" mass="14183">EESRENVVEYGEEGYGEEDQDTFDVTVIQSAGDTLKHRKVGLKFPVLSPEDAVEVADFISSRLGDADVDTNAGARDAKMSFADEGRGTPATSLSSLNSSSTEEEQSYVYLQRWGPRFSRLSDMFNDGES</sequence>
<keyword evidence="2" id="KW-1003">Cell membrane</keyword>
<keyword evidence="10" id="KW-0472">Membrane</keyword>
<feature type="non-terminal residue" evidence="15">
    <location>
        <position position="1"/>
    </location>
</feature>
<evidence type="ECO:0000256" key="6">
    <source>
        <dbReference type="ARBA" id="ARBA00022737"/>
    </source>
</evidence>
<name>C3YXN1_BRAFL</name>
<dbReference type="eggNOG" id="KOG3594">
    <property type="taxonomic scope" value="Eukaryota"/>
</dbReference>
<keyword evidence="11" id="KW-0325">Glycoprotein</keyword>
<feature type="compositionally biased region" description="Acidic residues" evidence="13">
    <location>
        <begin position="10"/>
        <end position="20"/>
    </location>
</feature>
<evidence type="ECO:0000256" key="8">
    <source>
        <dbReference type="ARBA" id="ARBA00022889"/>
    </source>
</evidence>
<feature type="non-terminal residue" evidence="15">
    <location>
        <position position="129"/>
    </location>
</feature>
<keyword evidence="5" id="KW-0732">Signal</keyword>
<dbReference type="EMBL" id="GG666563">
    <property type="protein sequence ID" value="EEN54840.1"/>
    <property type="molecule type" value="Genomic_DNA"/>
</dbReference>
<organism>
    <name type="scientific">Branchiostoma floridae</name>
    <name type="common">Florida lancelet</name>
    <name type="synonym">Amphioxus</name>
    <dbReference type="NCBI Taxonomy" id="7739"/>
    <lineage>
        <taxon>Eukaryota</taxon>
        <taxon>Metazoa</taxon>
        <taxon>Chordata</taxon>
        <taxon>Cephalochordata</taxon>
        <taxon>Leptocardii</taxon>
        <taxon>Amphioxiformes</taxon>
        <taxon>Branchiostomatidae</taxon>
        <taxon>Branchiostoma</taxon>
    </lineage>
</organism>
<dbReference type="FunFam" id="4.10.900.10:FF:000001">
    <property type="entry name" value="Cadherin 2"/>
    <property type="match status" value="1"/>
</dbReference>
<evidence type="ECO:0000256" key="2">
    <source>
        <dbReference type="ARBA" id="ARBA00022475"/>
    </source>
</evidence>
<feature type="domain" description="Cadherin Y-type LIR-motif" evidence="14">
    <location>
        <begin position="66"/>
        <end position="124"/>
    </location>
</feature>